<dbReference type="KEGG" id="asc:ASAC_0043"/>
<proteinExistence type="predicted"/>
<dbReference type="HOGENOM" id="CLU_174016_2_0_2"/>
<organism evidence="1 2">
    <name type="scientific">Acidilobus saccharovorans (strain DSM 16705 / JCM 18335 / VKM B-2471 / 345-15)</name>
    <dbReference type="NCBI Taxonomy" id="666510"/>
    <lineage>
        <taxon>Archaea</taxon>
        <taxon>Thermoproteota</taxon>
        <taxon>Thermoprotei</taxon>
        <taxon>Acidilobales</taxon>
        <taxon>Acidilobaceae</taxon>
        <taxon>Acidilobus</taxon>
    </lineage>
</organism>
<gene>
    <name evidence="1" type="ordered locus">ASAC_0043</name>
</gene>
<dbReference type="InParanoid" id="D9PZG3"/>
<name>D9PZG3_ACIS3</name>
<dbReference type="eggNOG" id="arCOG05329">
    <property type="taxonomic scope" value="Archaea"/>
</dbReference>
<dbReference type="OrthoDB" id="39416at2157"/>
<evidence type="ECO:0000313" key="2">
    <source>
        <dbReference type="Proteomes" id="UP000000346"/>
    </source>
</evidence>
<reference evidence="1 2" key="1">
    <citation type="journal article" date="2010" name="Appl. Environ. Microbiol.">
        <title>The genome sequence of the crenarchaeon Acidilobus saccharovorans supports a new order, Acidilobales, and suggests an important ecological role in terrestrial acidic hot springs.</title>
        <authorList>
            <person name="Mardanov A.V."/>
            <person name="Svetlitchnyi V.A."/>
            <person name="Beletsky A.V."/>
            <person name="Prokofeva M.I."/>
            <person name="Bonch-Osmolovskaya E.A."/>
            <person name="Ravin N.V."/>
            <person name="Skryabin K.G."/>
        </authorList>
    </citation>
    <scope>NUCLEOTIDE SEQUENCE [LARGE SCALE GENOMIC DNA]</scope>
    <source>
        <strain evidence="2">DSM 16705 / JCM 18335 / VKM B-2471 / 345-15</strain>
    </source>
</reference>
<dbReference type="AlphaFoldDB" id="D9PZG3"/>
<dbReference type="RefSeq" id="WP_013265963.1">
    <property type="nucleotide sequence ID" value="NC_014374.1"/>
</dbReference>
<dbReference type="GeneID" id="9498254"/>
<dbReference type="EMBL" id="CP001742">
    <property type="protein sequence ID" value="ADL18451.1"/>
    <property type="molecule type" value="Genomic_DNA"/>
</dbReference>
<keyword evidence="2" id="KW-1185">Reference proteome</keyword>
<dbReference type="Proteomes" id="UP000000346">
    <property type="component" value="Chromosome"/>
</dbReference>
<evidence type="ECO:0000313" key="1">
    <source>
        <dbReference type="EMBL" id="ADL18451.1"/>
    </source>
</evidence>
<accession>D9PZG3</accession>
<sequence>MISQSLKLKDGETLRVESFKGDRWLEITRKRGDGFSVTEHGFKNATYEVGEEELRQLLRRLIDFEFPRSHQLRVSKSKG</sequence>
<protein>
    <submittedName>
        <fullName evidence="1">Uncharacterized protein</fullName>
    </submittedName>
</protein>